<proteinExistence type="predicted"/>
<gene>
    <name evidence="1" type="ORF">NCTC10975_04742</name>
</gene>
<dbReference type="EMBL" id="UAUE01000033">
    <property type="protein sequence ID" value="SPZ03060.1"/>
    <property type="molecule type" value="Genomic_DNA"/>
</dbReference>
<evidence type="ECO:0000313" key="1">
    <source>
        <dbReference type="EMBL" id="SPZ03060.1"/>
    </source>
</evidence>
<accession>A0A2X2E8T4</accession>
<name>A0A2X2E8T4_PROMI</name>
<dbReference type="AlphaFoldDB" id="A0A2X2E8T4"/>
<sequence>MEWKLYLKMKTKKKKACRSLRKAIIDYNYPFIRTLEFNVTDETINNIYINNLVPSEYISFRQ</sequence>
<dbReference type="Proteomes" id="UP000251485">
    <property type="component" value="Unassembled WGS sequence"/>
</dbReference>
<organism evidence="1 2">
    <name type="scientific">Proteus mirabilis</name>
    <dbReference type="NCBI Taxonomy" id="584"/>
    <lineage>
        <taxon>Bacteria</taxon>
        <taxon>Pseudomonadati</taxon>
        <taxon>Pseudomonadota</taxon>
        <taxon>Gammaproteobacteria</taxon>
        <taxon>Enterobacterales</taxon>
        <taxon>Morganellaceae</taxon>
        <taxon>Proteus</taxon>
    </lineage>
</organism>
<evidence type="ECO:0000313" key="2">
    <source>
        <dbReference type="Proteomes" id="UP000251485"/>
    </source>
</evidence>
<reference evidence="1 2" key="1">
    <citation type="submission" date="2018-06" db="EMBL/GenBank/DDBJ databases">
        <authorList>
            <consortium name="Pathogen Informatics"/>
            <person name="Doyle S."/>
        </authorList>
    </citation>
    <scope>NUCLEOTIDE SEQUENCE [LARGE SCALE GENOMIC DNA]</scope>
    <source>
        <strain evidence="1 2">NCTC10975</strain>
    </source>
</reference>
<protein>
    <submittedName>
        <fullName evidence="1">Uncharacterized protein</fullName>
    </submittedName>
</protein>